<dbReference type="InterPro" id="IPR011697">
    <property type="entry name" value="Peptidase_C26"/>
</dbReference>
<dbReference type="EMBL" id="DXEL01000014">
    <property type="protein sequence ID" value="HIX73714.1"/>
    <property type="molecule type" value="Genomic_DNA"/>
</dbReference>
<protein>
    <submittedName>
        <fullName evidence="2">Gamma-glutamyl-gamma-aminobutyrate hydrolase family protein</fullName>
    </submittedName>
</protein>
<dbReference type="Proteomes" id="UP000886740">
    <property type="component" value="Unassembled WGS sequence"/>
</dbReference>
<proteinExistence type="predicted"/>
<dbReference type="AlphaFoldDB" id="A0A9D1X6N6"/>
<dbReference type="InterPro" id="IPR032466">
    <property type="entry name" value="Metal_Hydrolase"/>
</dbReference>
<dbReference type="Pfam" id="PF07722">
    <property type="entry name" value="Peptidase_C26"/>
    <property type="match status" value="1"/>
</dbReference>
<dbReference type="Gene3D" id="3.40.50.880">
    <property type="match status" value="1"/>
</dbReference>
<keyword evidence="2" id="KW-0378">Hydrolase</keyword>
<dbReference type="InterPro" id="IPR008257">
    <property type="entry name" value="Pept_M19"/>
</dbReference>
<name>A0A9D1X6N6_9BACT</name>
<organism evidence="2 3">
    <name type="scientific">Candidatus Parabacteroides intestinipullorum</name>
    <dbReference type="NCBI Taxonomy" id="2838723"/>
    <lineage>
        <taxon>Bacteria</taxon>
        <taxon>Pseudomonadati</taxon>
        <taxon>Bacteroidota</taxon>
        <taxon>Bacteroidia</taxon>
        <taxon>Bacteroidales</taxon>
        <taxon>Tannerellaceae</taxon>
        <taxon>Parabacteroides</taxon>
    </lineage>
</organism>
<dbReference type="GO" id="GO:0006508">
    <property type="term" value="P:proteolysis"/>
    <property type="evidence" value="ECO:0007669"/>
    <property type="project" value="InterPro"/>
</dbReference>
<dbReference type="Gene3D" id="3.20.20.140">
    <property type="entry name" value="Metal-dependent hydrolases"/>
    <property type="match status" value="1"/>
</dbReference>
<evidence type="ECO:0000313" key="2">
    <source>
        <dbReference type="EMBL" id="HIX73714.1"/>
    </source>
</evidence>
<dbReference type="Pfam" id="PF01244">
    <property type="entry name" value="Peptidase_M19"/>
    <property type="match status" value="1"/>
</dbReference>
<dbReference type="PANTHER" id="PTHR10443">
    <property type="entry name" value="MICROSOMAL DIPEPTIDASE"/>
    <property type="match status" value="1"/>
</dbReference>
<feature type="signal peptide" evidence="1">
    <location>
        <begin position="1"/>
        <end position="19"/>
    </location>
</feature>
<dbReference type="SUPFAM" id="SSF52317">
    <property type="entry name" value="Class I glutamine amidotransferase-like"/>
    <property type="match status" value="1"/>
</dbReference>
<reference evidence="2" key="1">
    <citation type="journal article" date="2021" name="PeerJ">
        <title>Extensive microbial diversity within the chicken gut microbiome revealed by metagenomics and culture.</title>
        <authorList>
            <person name="Gilroy R."/>
            <person name="Ravi A."/>
            <person name="Getino M."/>
            <person name="Pursley I."/>
            <person name="Horton D.L."/>
            <person name="Alikhan N.F."/>
            <person name="Baker D."/>
            <person name="Gharbi K."/>
            <person name="Hall N."/>
            <person name="Watson M."/>
            <person name="Adriaenssens E.M."/>
            <person name="Foster-Nyarko E."/>
            <person name="Jarju S."/>
            <person name="Secka A."/>
            <person name="Antonio M."/>
            <person name="Oren A."/>
            <person name="Chaudhuri R.R."/>
            <person name="La Ragione R."/>
            <person name="Hildebrand F."/>
            <person name="Pallen M.J."/>
        </authorList>
    </citation>
    <scope>NUCLEOTIDE SEQUENCE</scope>
    <source>
        <strain evidence="2">ChiGjej6B6-14162</strain>
    </source>
</reference>
<dbReference type="InterPro" id="IPR029062">
    <property type="entry name" value="Class_I_gatase-like"/>
</dbReference>
<keyword evidence="1" id="KW-0732">Signal</keyword>
<dbReference type="CDD" id="cd01301">
    <property type="entry name" value="rDP_like"/>
    <property type="match status" value="1"/>
</dbReference>
<accession>A0A9D1X6N6</accession>
<evidence type="ECO:0000256" key="1">
    <source>
        <dbReference type="SAM" id="SignalP"/>
    </source>
</evidence>
<dbReference type="PROSITE" id="PS51365">
    <property type="entry name" value="RENAL_DIPEPTIDASE_2"/>
    <property type="match status" value="1"/>
</dbReference>
<feature type="chain" id="PRO_5038538481" evidence="1">
    <location>
        <begin position="20"/>
        <end position="615"/>
    </location>
</feature>
<comment type="caution">
    <text evidence="2">The sequence shown here is derived from an EMBL/GenBank/DDBJ whole genome shotgun (WGS) entry which is preliminary data.</text>
</comment>
<dbReference type="PROSITE" id="PS51273">
    <property type="entry name" value="GATASE_TYPE_1"/>
    <property type="match status" value="1"/>
</dbReference>
<dbReference type="GO" id="GO:0070573">
    <property type="term" value="F:metallodipeptidase activity"/>
    <property type="evidence" value="ECO:0007669"/>
    <property type="project" value="InterPro"/>
</dbReference>
<gene>
    <name evidence="2" type="ORF">H9977_01480</name>
</gene>
<evidence type="ECO:0000313" key="3">
    <source>
        <dbReference type="Proteomes" id="UP000886740"/>
    </source>
</evidence>
<sequence length="615" mass="67868">MKQLLSILLTCFIAWQAQAQTNGSIVPNLKQLNLLIDSCDVKLRGAYSPLVGLSVSDHGENASSISDTYIQSILKAGGSPVVIPATTDGEVLRNIVANLDAVIITGGADINPLWYGEQPRQTLKEVDPTRDEFELKLIKLASDRNVPLFGICRGEQLINVAFGGTLYQDIPSQRESYIKHVQQLPRQFASHTISIDPKSALAEVLGKTEVGVNSYHHQAVKDLAPIFKATAYAPDSIIEAYDAFPNKTIMAVQWHPEGMTKAGDTTMVKIFRFWMEKARVFHQAKEMHKRFASVDTHTDTPFWFKRAGFNIADREKNRVNLPKMEEGKLDGVFLAAFIGQGKRDDSSLQQAVKKVNGLIEGIHQQAEKNKDLCGIATTADDLYRLKREGKKAFFIGIENGYGIGKDLSNIARFKKMGVNYITLCHSYDNDICDSSSKTKNEWNGLSPFGREVVAEMNRQGVMIDLSHASEKSFWDVIELSKAPIICSHSSAMAVCKHDRNLTDEQLKALAKNGGVAQVCLLDRYINSDYKNACLMDAIEHIDHMVKVAGIDHVGIGSDFDGGGGIIGCEADNDFIQITVKLIERGYSEEDIAKIWGGNLLRVMTEVQAAATAKSL</sequence>
<dbReference type="CDD" id="cd01745">
    <property type="entry name" value="GATase1_2"/>
    <property type="match status" value="1"/>
</dbReference>
<reference evidence="2" key="2">
    <citation type="submission" date="2021-04" db="EMBL/GenBank/DDBJ databases">
        <authorList>
            <person name="Gilroy R."/>
        </authorList>
    </citation>
    <scope>NUCLEOTIDE SEQUENCE</scope>
    <source>
        <strain evidence="2">ChiGjej6B6-14162</strain>
    </source>
</reference>
<dbReference type="SUPFAM" id="SSF51556">
    <property type="entry name" value="Metallo-dependent hydrolases"/>
    <property type="match status" value="1"/>
</dbReference>
<dbReference type="PANTHER" id="PTHR10443:SF12">
    <property type="entry name" value="DIPEPTIDASE"/>
    <property type="match status" value="1"/>
</dbReference>